<evidence type="ECO:0000313" key="2">
    <source>
        <dbReference type="EMBL" id="KAK6940339.1"/>
    </source>
</evidence>
<evidence type="ECO:0000313" key="3">
    <source>
        <dbReference type="Proteomes" id="UP001370490"/>
    </source>
</evidence>
<dbReference type="GO" id="GO:0035598">
    <property type="term" value="F:tRNA (N(6)-L-threonylcarbamoyladenosine(37)-C(2))-methylthiotransferase activity"/>
    <property type="evidence" value="ECO:0007669"/>
    <property type="project" value="TreeGrafter"/>
</dbReference>
<evidence type="ECO:0000256" key="1">
    <source>
        <dbReference type="ARBA" id="ARBA00022679"/>
    </source>
</evidence>
<proteinExistence type="predicted"/>
<reference evidence="2 3" key="1">
    <citation type="submission" date="2023-12" db="EMBL/GenBank/DDBJ databases">
        <title>A high-quality genome assembly for Dillenia turbinata (Dilleniales).</title>
        <authorList>
            <person name="Chanderbali A."/>
        </authorList>
    </citation>
    <scope>NUCLEOTIDE SEQUENCE [LARGE SCALE GENOMIC DNA]</scope>
    <source>
        <strain evidence="2">LSX21</strain>
        <tissue evidence="2">Leaf</tissue>
    </source>
</reference>
<organism evidence="2 3">
    <name type="scientific">Dillenia turbinata</name>
    <dbReference type="NCBI Taxonomy" id="194707"/>
    <lineage>
        <taxon>Eukaryota</taxon>
        <taxon>Viridiplantae</taxon>
        <taxon>Streptophyta</taxon>
        <taxon>Embryophyta</taxon>
        <taxon>Tracheophyta</taxon>
        <taxon>Spermatophyta</taxon>
        <taxon>Magnoliopsida</taxon>
        <taxon>eudicotyledons</taxon>
        <taxon>Gunneridae</taxon>
        <taxon>Pentapetalae</taxon>
        <taxon>Dilleniales</taxon>
        <taxon>Dilleniaceae</taxon>
        <taxon>Dillenia</taxon>
    </lineage>
</organism>
<protein>
    <submittedName>
        <fullName evidence="2">Uncharacterized protein</fullName>
    </submittedName>
</protein>
<comment type="caution">
    <text evidence="2">The sequence shown here is derived from an EMBL/GenBank/DDBJ whole genome shotgun (WGS) entry which is preliminary data.</text>
</comment>
<dbReference type="PANTHER" id="PTHR11918">
    <property type="entry name" value="RADICAL SAM PROTEINS"/>
    <property type="match status" value="1"/>
</dbReference>
<dbReference type="AlphaFoldDB" id="A0AAN8VZ35"/>
<dbReference type="PANTHER" id="PTHR11918:SF45">
    <property type="entry name" value="THREONYLCARBAMOYLADENOSINE TRNA METHYLTHIOTRANSFERASE"/>
    <property type="match status" value="1"/>
</dbReference>
<dbReference type="Proteomes" id="UP001370490">
    <property type="component" value="Unassembled WGS sequence"/>
</dbReference>
<dbReference type="EMBL" id="JBAMMX010000005">
    <property type="protein sequence ID" value="KAK6940339.1"/>
    <property type="molecule type" value="Genomic_DNA"/>
</dbReference>
<name>A0AAN8VZ35_9MAGN</name>
<accession>A0AAN8VZ35</accession>
<dbReference type="GO" id="GO:0005783">
    <property type="term" value="C:endoplasmic reticulum"/>
    <property type="evidence" value="ECO:0007669"/>
    <property type="project" value="TreeGrafter"/>
</dbReference>
<sequence length="124" mass="13961">MKCKFDCSHRIYLLFPIDPKVFIPVDEAAEECREKMTPDLLASSLFGKTQLSGEIDLPQGNRDLKELDGLSIVAVRQIDCVVEVVEETLKGHEVQLLTRKTLPALDLPKVLVLIARQSMLRSSR</sequence>
<keyword evidence="3" id="KW-1185">Reference proteome</keyword>
<gene>
    <name evidence="2" type="ORF">RJ641_029870</name>
</gene>
<keyword evidence="1" id="KW-0808">Transferase</keyword>